<evidence type="ECO:0000313" key="3">
    <source>
        <dbReference type="EMBL" id="GII41463.1"/>
    </source>
</evidence>
<dbReference type="InterPro" id="IPR036390">
    <property type="entry name" value="WH_DNA-bd_sf"/>
</dbReference>
<feature type="domain" description="Transcription regulator PadR C-terminal" evidence="2">
    <location>
        <begin position="111"/>
        <end position="193"/>
    </location>
</feature>
<evidence type="ECO:0000259" key="1">
    <source>
        <dbReference type="Pfam" id="PF03551"/>
    </source>
</evidence>
<keyword evidence="4" id="KW-1185">Reference proteome</keyword>
<organism evidence="3 4">
    <name type="scientific">Planotetraspora phitsanulokensis</name>
    <dbReference type="NCBI Taxonomy" id="575192"/>
    <lineage>
        <taxon>Bacteria</taxon>
        <taxon>Bacillati</taxon>
        <taxon>Actinomycetota</taxon>
        <taxon>Actinomycetes</taxon>
        <taxon>Streptosporangiales</taxon>
        <taxon>Streptosporangiaceae</taxon>
        <taxon>Planotetraspora</taxon>
    </lineage>
</organism>
<dbReference type="Pfam" id="PF03551">
    <property type="entry name" value="PadR"/>
    <property type="match status" value="1"/>
</dbReference>
<dbReference type="Proteomes" id="UP000622547">
    <property type="component" value="Unassembled WGS sequence"/>
</dbReference>
<evidence type="ECO:0008006" key="5">
    <source>
        <dbReference type="Google" id="ProtNLM"/>
    </source>
</evidence>
<evidence type="ECO:0000259" key="2">
    <source>
        <dbReference type="Pfam" id="PF10400"/>
    </source>
</evidence>
<gene>
    <name evidence="3" type="ORF">Pph01_64660</name>
</gene>
<dbReference type="InterPro" id="IPR018309">
    <property type="entry name" value="Tscrpt_reg_PadR_C"/>
</dbReference>
<dbReference type="InterPro" id="IPR036388">
    <property type="entry name" value="WH-like_DNA-bd_sf"/>
</dbReference>
<dbReference type="EMBL" id="BOOP01000033">
    <property type="protein sequence ID" value="GII41463.1"/>
    <property type="molecule type" value="Genomic_DNA"/>
</dbReference>
<dbReference type="PANTHER" id="PTHR43252:SF4">
    <property type="entry name" value="TRANSCRIPTIONAL REGULATORY PROTEIN"/>
    <property type="match status" value="1"/>
</dbReference>
<comment type="caution">
    <text evidence="3">The sequence shown here is derived from an EMBL/GenBank/DDBJ whole genome shotgun (WGS) entry which is preliminary data.</text>
</comment>
<reference evidence="3 4" key="1">
    <citation type="submission" date="2021-01" db="EMBL/GenBank/DDBJ databases">
        <title>Whole genome shotgun sequence of Planotetraspora phitsanulokensis NBRC 104273.</title>
        <authorList>
            <person name="Komaki H."/>
            <person name="Tamura T."/>
        </authorList>
    </citation>
    <scope>NUCLEOTIDE SEQUENCE [LARGE SCALE GENOMIC DNA]</scope>
    <source>
        <strain evidence="3 4">NBRC 104273</strain>
    </source>
</reference>
<name>A0A8J3XM79_9ACTN</name>
<dbReference type="InterPro" id="IPR005149">
    <property type="entry name" value="Tscrpt_reg_PadR_N"/>
</dbReference>
<feature type="domain" description="Transcription regulator PadR N-terminal" evidence="1">
    <location>
        <begin position="25"/>
        <end position="98"/>
    </location>
</feature>
<sequence>MGIERHVNGLEATMSSTIPTLGFAILSVLARADSTGYEIAGRMRNPVARFWTASHSQIHTDLRRLLEAGLVGYTTAPGPGPQEKKIYSITAEGLDALRKWVTEPPRPQPERDELVLKTYAAWLADPAALIAMFRTALRDHEGRLAEYEAAWASVEKEAPAFGTPRFGNMAALRCGLTYERHRADWCRWMIDQLSSSLNPSWDASYPSEA</sequence>
<dbReference type="AlphaFoldDB" id="A0A8J3XM79"/>
<evidence type="ECO:0000313" key="4">
    <source>
        <dbReference type="Proteomes" id="UP000622547"/>
    </source>
</evidence>
<proteinExistence type="predicted"/>
<dbReference type="Gene3D" id="1.10.10.10">
    <property type="entry name" value="Winged helix-like DNA-binding domain superfamily/Winged helix DNA-binding domain"/>
    <property type="match status" value="1"/>
</dbReference>
<accession>A0A8J3XM79</accession>
<dbReference type="PANTHER" id="PTHR43252">
    <property type="entry name" value="TRANSCRIPTIONAL REGULATOR YQJI"/>
    <property type="match status" value="1"/>
</dbReference>
<dbReference type="Gene3D" id="6.10.140.190">
    <property type="match status" value="1"/>
</dbReference>
<protein>
    <recommendedName>
        <fullName evidence="5">PadR family transcriptional regulator</fullName>
    </recommendedName>
</protein>
<dbReference type="Pfam" id="PF10400">
    <property type="entry name" value="Vir_act_alpha_C"/>
    <property type="match status" value="1"/>
</dbReference>
<dbReference type="SUPFAM" id="SSF46785">
    <property type="entry name" value="Winged helix' DNA-binding domain"/>
    <property type="match status" value="1"/>
</dbReference>